<dbReference type="Proteomes" id="UP001190700">
    <property type="component" value="Unassembled WGS sequence"/>
</dbReference>
<proteinExistence type="inferred from homology"/>
<comment type="similarity">
    <text evidence="1">Belongs to the MsrA Met sulfoxide reductase family.</text>
</comment>
<dbReference type="EC" id="1.8.4.11" evidence="2"/>
<protein>
    <recommendedName>
        <fullName evidence="2">peptide-methionine (S)-S-oxide reductase</fullName>
        <ecNumber evidence="2">1.8.4.11</ecNumber>
    </recommendedName>
    <alternativeName>
        <fullName evidence="4">Peptide-methionine (S)-S-oxide reductase</fullName>
    </alternativeName>
</protein>
<accession>A0AAE0KVB8</accession>
<dbReference type="InterPro" id="IPR036509">
    <property type="entry name" value="Met_Sox_Rdtase_MsrA_sf"/>
</dbReference>
<dbReference type="Pfam" id="PF01625">
    <property type="entry name" value="PMSR"/>
    <property type="match status" value="1"/>
</dbReference>
<dbReference type="InterPro" id="IPR002569">
    <property type="entry name" value="Met_Sox_Rdtase_MsrA_dom"/>
</dbReference>
<evidence type="ECO:0000313" key="6">
    <source>
        <dbReference type="EMBL" id="KAK3262067.1"/>
    </source>
</evidence>
<keyword evidence="7" id="KW-1185">Reference proteome</keyword>
<evidence type="ECO:0000256" key="2">
    <source>
        <dbReference type="ARBA" id="ARBA00012502"/>
    </source>
</evidence>
<dbReference type="GO" id="GO:0008113">
    <property type="term" value="F:peptide-methionine (S)-S-oxide reductase activity"/>
    <property type="evidence" value="ECO:0007669"/>
    <property type="project" value="UniProtKB-EC"/>
</dbReference>
<evidence type="ECO:0000259" key="5">
    <source>
        <dbReference type="Pfam" id="PF01625"/>
    </source>
</evidence>
<organism evidence="6 7">
    <name type="scientific">Cymbomonas tetramitiformis</name>
    <dbReference type="NCBI Taxonomy" id="36881"/>
    <lineage>
        <taxon>Eukaryota</taxon>
        <taxon>Viridiplantae</taxon>
        <taxon>Chlorophyta</taxon>
        <taxon>Pyramimonadophyceae</taxon>
        <taxon>Pyramimonadales</taxon>
        <taxon>Pyramimonadaceae</taxon>
        <taxon>Cymbomonas</taxon>
    </lineage>
</organism>
<sequence>MILAPGSHFRWTSGALKIDFDPARITYEELLEVFFKEHMPTRRAKEQYKSAASSLSPMPPRRVNGMMLRSITRNIWTKWAKEADLVGSKYLDSYQGVLQMRL</sequence>
<evidence type="ECO:0000313" key="7">
    <source>
        <dbReference type="Proteomes" id="UP001190700"/>
    </source>
</evidence>
<keyword evidence="3" id="KW-0560">Oxidoreductase</keyword>
<dbReference type="SUPFAM" id="SSF55068">
    <property type="entry name" value="Peptide methionine sulfoxide reductase"/>
    <property type="match status" value="1"/>
</dbReference>
<reference evidence="6 7" key="1">
    <citation type="journal article" date="2015" name="Genome Biol. Evol.">
        <title>Comparative Genomics of a Bacterivorous Green Alga Reveals Evolutionary Causalities and Consequences of Phago-Mixotrophic Mode of Nutrition.</title>
        <authorList>
            <person name="Burns J.A."/>
            <person name="Paasch A."/>
            <person name="Narechania A."/>
            <person name="Kim E."/>
        </authorList>
    </citation>
    <scope>NUCLEOTIDE SEQUENCE [LARGE SCALE GENOMIC DNA]</scope>
    <source>
        <strain evidence="6 7">PLY_AMNH</strain>
    </source>
</reference>
<dbReference type="AlphaFoldDB" id="A0AAE0KVB8"/>
<name>A0AAE0KVB8_9CHLO</name>
<comment type="caution">
    <text evidence="6">The sequence shown here is derived from an EMBL/GenBank/DDBJ whole genome shotgun (WGS) entry which is preliminary data.</text>
</comment>
<evidence type="ECO:0000256" key="1">
    <source>
        <dbReference type="ARBA" id="ARBA00005591"/>
    </source>
</evidence>
<dbReference type="Gene3D" id="3.30.1060.10">
    <property type="entry name" value="Peptide methionine sulphoxide reductase MsrA"/>
    <property type="match status" value="1"/>
</dbReference>
<feature type="domain" description="Peptide methionine sulphoxide reductase MsrA" evidence="5">
    <location>
        <begin position="15"/>
        <end position="47"/>
    </location>
</feature>
<dbReference type="EMBL" id="LGRX02016482">
    <property type="protein sequence ID" value="KAK3262067.1"/>
    <property type="molecule type" value="Genomic_DNA"/>
</dbReference>
<gene>
    <name evidence="6" type="ORF">CYMTET_29058</name>
</gene>
<evidence type="ECO:0000256" key="3">
    <source>
        <dbReference type="ARBA" id="ARBA00023002"/>
    </source>
</evidence>
<evidence type="ECO:0000256" key="4">
    <source>
        <dbReference type="ARBA" id="ARBA00030643"/>
    </source>
</evidence>